<comment type="caution">
    <text evidence="7">The sequence shown here is derived from an EMBL/GenBank/DDBJ whole genome shotgun (WGS) entry which is preliminary data.</text>
</comment>
<dbReference type="GO" id="GO:0005634">
    <property type="term" value="C:nucleus"/>
    <property type="evidence" value="ECO:0007669"/>
    <property type="project" value="UniProtKB-SubCell"/>
</dbReference>
<dbReference type="GO" id="GO:0000981">
    <property type="term" value="F:DNA-binding transcription factor activity, RNA polymerase II-specific"/>
    <property type="evidence" value="ECO:0007669"/>
    <property type="project" value="InterPro"/>
</dbReference>
<gene>
    <name evidence="7" type="ORF">X797_001312</name>
</gene>
<organism evidence="7 8">
    <name type="scientific">Metarhizium robertsii</name>
    <dbReference type="NCBI Taxonomy" id="568076"/>
    <lineage>
        <taxon>Eukaryota</taxon>
        <taxon>Fungi</taxon>
        <taxon>Dikarya</taxon>
        <taxon>Ascomycota</taxon>
        <taxon>Pezizomycotina</taxon>
        <taxon>Sordariomycetes</taxon>
        <taxon>Hypocreomycetidae</taxon>
        <taxon>Hypocreales</taxon>
        <taxon>Clavicipitaceae</taxon>
        <taxon>Metarhizium</taxon>
    </lineage>
</organism>
<keyword evidence="3" id="KW-0238">DNA-binding</keyword>
<feature type="region of interest" description="Disordered" evidence="6">
    <location>
        <begin position="82"/>
        <end position="102"/>
    </location>
</feature>
<dbReference type="Gene3D" id="4.10.240.10">
    <property type="entry name" value="Zn(2)-C6 fungal-type DNA-binding domain"/>
    <property type="match status" value="1"/>
</dbReference>
<dbReference type="InterPro" id="IPR051089">
    <property type="entry name" value="prtT"/>
</dbReference>
<evidence type="ECO:0000256" key="6">
    <source>
        <dbReference type="SAM" id="MobiDB-lite"/>
    </source>
</evidence>
<dbReference type="GO" id="GO:0008270">
    <property type="term" value="F:zinc ion binding"/>
    <property type="evidence" value="ECO:0007669"/>
    <property type="project" value="InterPro"/>
</dbReference>
<dbReference type="PANTHER" id="PTHR31845">
    <property type="entry name" value="FINGER DOMAIN PROTEIN, PUTATIVE-RELATED"/>
    <property type="match status" value="1"/>
</dbReference>
<dbReference type="PANTHER" id="PTHR31845:SF10">
    <property type="entry name" value="ZN(II)2CYS6 TRANSCRIPTION FACTOR (EUROFUNG)"/>
    <property type="match status" value="1"/>
</dbReference>
<evidence type="ECO:0000256" key="1">
    <source>
        <dbReference type="ARBA" id="ARBA00004123"/>
    </source>
</evidence>
<evidence type="ECO:0000313" key="7">
    <source>
        <dbReference type="EMBL" id="EXV06592.1"/>
    </source>
</evidence>
<dbReference type="GO" id="GO:0000976">
    <property type="term" value="F:transcription cis-regulatory region binding"/>
    <property type="evidence" value="ECO:0007669"/>
    <property type="project" value="TreeGrafter"/>
</dbReference>
<accession>A0A0A1V8N3</accession>
<evidence type="ECO:0008006" key="9">
    <source>
        <dbReference type="Google" id="ProtNLM"/>
    </source>
</evidence>
<feature type="compositionally biased region" description="Polar residues" evidence="6">
    <location>
        <begin position="82"/>
        <end position="101"/>
    </location>
</feature>
<keyword evidence="2" id="KW-0805">Transcription regulation</keyword>
<dbReference type="Proteomes" id="UP000030151">
    <property type="component" value="Unassembled WGS sequence"/>
</dbReference>
<protein>
    <recommendedName>
        <fullName evidence="9">Fungal transcriptional regulatory protein</fullName>
    </recommendedName>
</protein>
<proteinExistence type="predicted"/>
<evidence type="ECO:0000313" key="8">
    <source>
        <dbReference type="Proteomes" id="UP000030151"/>
    </source>
</evidence>
<dbReference type="InterPro" id="IPR036864">
    <property type="entry name" value="Zn2-C6_fun-type_DNA-bd_sf"/>
</dbReference>
<name>A0A0A1V8N3_9HYPO</name>
<keyword evidence="4" id="KW-0804">Transcription</keyword>
<sequence>MSASSPPRRTSSAPKTRACSNCARLKMKCAWPRDDSGRLCARLKMTCDVPAPSQRRKRGKSSRVALLEQKIDGIMSLLAENQHGQQQPGPSPMTPESQLAHKTSPAIPQVLQTEPPRSTGSGNQTLFRLIPDFQVTDREASRFLSIYASEYAPNFPFVMVPSAAVAHGLHDRSPGLFWAIMTAVAPQSFAVQQRVKTWFRQYVADHVIVRQEKTLQLLQAILVHLAWGDFHFYINAEATNLLHLALALATDLRLDKSPESSAATIRSQLGEAWTALHQGGPSRLGIPHTLDDQRAVLGLYHLSSLISALFKRGPRFPWTPYLSQCCDALTSAREHPSDALLTALVRIQHIADGAYSILPTPGGTARTYTAPLDMAVAHARRQLDAFAGAQPETVQQDRLFTTCHRVLTTRLYEPALATAAPAPTDPDALPGEPFLRADSLAKCLDSSRDSLAALLSIAPDHLCRLPLTASAALAFTVATTCRLLLLDAAPDWRPDAARARLDFATALEGLQDNFARADEWAAENARRRRLAGDGGGAENTRPDQYTSKLGWIRQWYVAKTGQAEQQPAAGARAQEGTLMPAAHAEPWPHDVTLDFDFWPDLISMSDMAVQTFSGNTWTDG</sequence>
<keyword evidence="5" id="KW-0539">Nucleus</keyword>
<dbReference type="AlphaFoldDB" id="A0A0A1V8N3"/>
<evidence type="ECO:0000256" key="2">
    <source>
        <dbReference type="ARBA" id="ARBA00023015"/>
    </source>
</evidence>
<evidence type="ECO:0000256" key="3">
    <source>
        <dbReference type="ARBA" id="ARBA00023125"/>
    </source>
</evidence>
<evidence type="ECO:0000256" key="4">
    <source>
        <dbReference type="ARBA" id="ARBA00023163"/>
    </source>
</evidence>
<dbReference type="eggNOG" id="ENOG502SSDN">
    <property type="taxonomic scope" value="Eukaryota"/>
</dbReference>
<evidence type="ECO:0000256" key="5">
    <source>
        <dbReference type="ARBA" id="ARBA00023242"/>
    </source>
</evidence>
<dbReference type="HOGENOM" id="CLU_006524_4_1_1"/>
<dbReference type="OrthoDB" id="5152952at2759"/>
<dbReference type="EMBL" id="JELW01000001">
    <property type="protein sequence ID" value="EXV06592.1"/>
    <property type="molecule type" value="Genomic_DNA"/>
</dbReference>
<comment type="subcellular location">
    <subcellularLocation>
        <location evidence="1">Nucleus</location>
    </subcellularLocation>
</comment>
<reference evidence="7 8" key="1">
    <citation type="submission" date="2014-02" db="EMBL/GenBank/DDBJ databases">
        <title>The genome sequence of the entomopathogenic fungus Metarhizium robertsii ARSEF 2575.</title>
        <authorList>
            <person name="Giuliano Garisto Donzelli B."/>
            <person name="Roe B.A."/>
            <person name="Macmil S.L."/>
            <person name="Krasnoff S.B."/>
            <person name="Gibson D.M."/>
        </authorList>
    </citation>
    <scope>NUCLEOTIDE SEQUENCE [LARGE SCALE GENOMIC DNA]</scope>
    <source>
        <strain evidence="7 8">ARSEF 2575</strain>
    </source>
</reference>